<evidence type="ECO:0000256" key="1">
    <source>
        <dbReference type="SAM" id="MobiDB-lite"/>
    </source>
</evidence>
<sequence length="287" mass="30076">MGVVPASLTHLAHPDNLLLLCTSCHLTYDTPIPLWIMLPVDDVLDLYIRHEQQDYEARRSAGERGEVLRRTLPRIDRSRAIYNPYILSAGFAPITPLLPSQWPRAWGGEPTTAILKGVRGAFLPCPTNIVTTEGGHDVRLGVPSPTLNRCTQLVNLWNRPDPPITGTPAQEPPLKRRELGPRPGQGRGRGGGSGSGGSGSGGSGSGGSGSGGSGSGGSGSGGSGSGYRGGTGSFKGSTTKEPASTSSGSGVSGKELRYERSMGPEYFAFGPEMTSNELIRRVTQGEH</sequence>
<dbReference type="Proteomes" id="UP000267821">
    <property type="component" value="Unassembled WGS sequence"/>
</dbReference>
<name>A0A3N4LXX8_9PEZI</name>
<feature type="region of interest" description="Disordered" evidence="1">
    <location>
        <begin position="156"/>
        <end position="257"/>
    </location>
</feature>
<dbReference type="EMBL" id="ML121534">
    <property type="protein sequence ID" value="RPB26439.1"/>
    <property type="molecule type" value="Genomic_DNA"/>
</dbReference>
<dbReference type="InParanoid" id="A0A3N4LXX8"/>
<proteinExistence type="predicted"/>
<dbReference type="OrthoDB" id="3800761at2759"/>
<evidence type="ECO:0000313" key="3">
    <source>
        <dbReference type="Proteomes" id="UP000267821"/>
    </source>
</evidence>
<gene>
    <name evidence="2" type="ORF">L211DRAFT_675587</name>
</gene>
<accession>A0A3N4LXX8</accession>
<keyword evidence="3" id="KW-1185">Reference proteome</keyword>
<reference evidence="2 3" key="1">
    <citation type="journal article" date="2018" name="Nat. Ecol. Evol.">
        <title>Pezizomycetes genomes reveal the molecular basis of ectomycorrhizal truffle lifestyle.</title>
        <authorList>
            <person name="Murat C."/>
            <person name="Payen T."/>
            <person name="Noel B."/>
            <person name="Kuo A."/>
            <person name="Morin E."/>
            <person name="Chen J."/>
            <person name="Kohler A."/>
            <person name="Krizsan K."/>
            <person name="Balestrini R."/>
            <person name="Da Silva C."/>
            <person name="Montanini B."/>
            <person name="Hainaut M."/>
            <person name="Levati E."/>
            <person name="Barry K.W."/>
            <person name="Belfiori B."/>
            <person name="Cichocki N."/>
            <person name="Clum A."/>
            <person name="Dockter R.B."/>
            <person name="Fauchery L."/>
            <person name="Guy J."/>
            <person name="Iotti M."/>
            <person name="Le Tacon F."/>
            <person name="Lindquist E.A."/>
            <person name="Lipzen A."/>
            <person name="Malagnac F."/>
            <person name="Mello A."/>
            <person name="Molinier V."/>
            <person name="Miyauchi S."/>
            <person name="Poulain J."/>
            <person name="Riccioni C."/>
            <person name="Rubini A."/>
            <person name="Sitrit Y."/>
            <person name="Splivallo R."/>
            <person name="Traeger S."/>
            <person name="Wang M."/>
            <person name="Zifcakova L."/>
            <person name="Wipf D."/>
            <person name="Zambonelli A."/>
            <person name="Paolocci F."/>
            <person name="Nowrousian M."/>
            <person name="Ottonello S."/>
            <person name="Baldrian P."/>
            <person name="Spatafora J.W."/>
            <person name="Henrissat B."/>
            <person name="Nagy L.G."/>
            <person name="Aury J.M."/>
            <person name="Wincker P."/>
            <person name="Grigoriev I.V."/>
            <person name="Bonfante P."/>
            <person name="Martin F.M."/>
        </authorList>
    </citation>
    <scope>NUCLEOTIDE SEQUENCE [LARGE SCALE GENOMIC DNA]</scope>
    <source>
        <strain evidence="2 3">ATCC MYA-4762</strain>
    </source>
</reference>
<organism evidence="2 3">
    <name type="scientific">Terfezia boudieri ATCC MYA-4762</name>
    <dbReference type="NCBI Taxonomy" id="1051890"/>
    <lineage>
        <taxon>Eukaryota</taxon>
        <taxon>Fungi</taxon>
        <taxon>Dikarya</taxon>
        <taxon>Ascomycota</taxon>
        <taxon>Pezizomycotina</taxon>
        <taxon>Pezizomycetes</taxon>
        <taxon>Pezizales</taxon>
        <taxon>Pezizaceae</taxon>
        <taxon>Terfezia</taxon>
    </lineage>
</organism>
<dbReference type="AlphaFoldDB" id="A0A3N4LXX8"/>
<evidence type="ECO:0000313" key="2">
    <source>
        <dbReference type="EMBL" id="RPB26439.1"/>
    </source>
</evidence>
<dbReference type="STRING" id="1051890.A0A3N4LXX8"/>
<feature type="compositionally biased region" description="Gly residues" evidence="1">
    <location>
        <begin position="183"/>
        <end position="233"/>
    </location>
</feature>
<protein>
    <submittedName>
        <fullName evidence="2">Uncharacterized protein</fullName>
    </submittedName>
</protein>